<feature type="compositionally biased region" description="Basic and acidic residues" evidence="2">
    <location>
        <begin position="16"/>
        <end position="39"/>
    </location>
</feature>
<dbReference type="AlphaFoldDB" id="A0A5A5T7D8"/>
<dbReference type="RefSeq" id="WP_172631863.1">
    <property type="nucleotide sequence ID" value="NZ_BIXY01000009.1"/>
</dbReference>
<reference evidence="6 7" key="1">
    <citation type="submission" date="2019-01" db="EMBL/GenBank/DDBJ databases">
        <title>Draft genome sequence of Dictyobacter sp. Uno17.</title>
        <authorList>
            <person name="Wang C.M."/>
            <person name="Zheng Y."/>
            <person name="Sakai Y."/>
            <person name="Abe K."/>
            <person name="Yokota A."/>
            <person name="Yabe S."/>
        </authorList>
    </citation>
    <scope>NUCLEOTIDE SEQUENCE [LARGE SCALE GENOMIC DNA]</scope>
    <source>
        <strain evidence="6 7">Uno17</strain>
    </source>
</reference>
<dbReference type="GO" id="GO:0015562">
    <property type="term" value="F:efflux transmembrane transporter activity"/>
    <property type="evidence" value="ECO:0007669"/>
    <property type="project" value="TreeGrafter"/>
</dbReference>
<accession>A0A5A5T7D8</accession>
<feature type="domain" description="YknX-like C-terminal permuted SH3-like" evidence="5">
    <location>
        <begin position="341"/>
        <end position="408"/>
    </location>
</feature>
<dbReference type="InterPro" id="IPR058792">
    <property type="entry name" value="Beta-barrel_RND_2"/>
</dbReference>
<evidence type="ECO:0000256" key="1">
    <source>
        <dbReference type="ARBA" id="ARBA00009477"/>
    </source>
</evidence>
<comment type="caution">
    <text evidence="6">The sequence shown here is derived from an EMBL/GenBank/DDBJ whole genome shotgun (WGS) entry which is preliminary data.</text>
</comment>
<dbReference type="Pfam" id="PF25954">
    <property type="entry name" value="Beta-barrel_RND_2"/>
    <property type="match status" value="1"/>
</dbReference>
<dbReference type="Gene3D" id="1.10.287.470">
    <property type="entry name" value="Helix hairpin bin"/>
    <property type="match status" value="1"/>
</dbReference>
<dbReference type="Gene3D" id="2.40.420.20">
    <property type="match status" value="1"/>
</dbReference>
<dbReference type="Pfam" id="PF25989">
    <property type="entry name" value="YknX_C"/>
    <property type="match status" value="1"/>
</dbReference>
<feature type="domain" description="CusB-like beta-barrel" evidence="4">
    <location>
        <begin position="263"/>
        <end position="337"/>
    </location>
</feature>
<name>A0A5A5T7D8_9CHLR</name>
<evidence type="ECO:0000313" key="7">
    <source>
        <dbReference type="Proteomes" id="UP000322530"/>
    </source>
</evidence>
<evidence type="ECO:0000259" key="4">
    <source>
        <dbReference type="Pfam" id="PF25954"/>
    </source>
</evidence>
<feature type="transmembrane region" description="Helical" evidence="3">
    <location>
        <begin position="76"/>
        <end position="97"/>
    </location>
</feature>
<dbReference type="Proteomes" id="UP000322530">
    <property type="component" value="Unassembled WGS sequence"/>
</dbReference>
<dbReference type="InterPro" id="IPR006143">
    <property type="entry name" value="RND_pump_MFP"/>
</dbReference>
<comment type="similarity">
    <text evidence="1">Belongs to the membrane fusion protein (MFP) (TC 8.A.1) family.</text>
</comment>
<organism evidence="6 7">
    <name type="scientific">Dictyobacter arantiisoli</name>
    <dbReference type="NCBI Taxonomy" id="2014874"/>
    <lineage>
        <taxon>Bacteria</taxon>
        <taxon>Bacillati</taxon>
        <taxon>Chloroflexota</taxon>
        <taxon>Ktedonobacteria</taxon>
        <taxon>Ktedonobacterales</taxon>
        <taxon>Dictyobacteraceae</taxon>
        <taxon>Dictyobacter</taxon>
    </lineage>
</organism>
<keyword evidence="3" id="KW-0472">Membrane</keyword>
<dbReference type="GO" id="GO:1990281">
    <property type="term" value="C:efflux pump complex"/>
    <property type="evidence" value="ECO:0007669"/>
    <property type="project" value="TreeGrafter"/>
</dbReference>
<feature type="region of interest" description="Disordered" evidence="2">
    <location>
        <begin position="1"/>
        <end position="39"/>
    </location>
</feature>
<evidence type="ECO:0000256" key="3">
    <source>
        <dbReference type="SAM" id="Phobius"/>
    </source>
</evidence>
<dbReference type="NCBIfam" id="TIGR01730">
    <property type="entry name" value="RND_mfp"/>
    <property type="match status" value="1"/>
</dbReference>
<dbReference type="SUPFAM" id="SSF111369">
    <property type="entry name" value="HlyD-like secretion proteins"/>
    <property type="match status" value="1"/>
</dbReference>
<evidence type="ECO:0000256" key="2">
    <source>
        <dbReference type="SAM" id="MobiDB-lite"/>
    </source>
</evidence>
<keyword evidence="3" id="KW-0812">Transmembrane</keyword>
<evidence type="ECO:0000313" key="6">
    <source>
        <dbReference type="EMBL" id="GCF07390.1"/>
    </source>
</evidence>
<keyword evidence="7" id="KW-1185">Reference proteome</keyword>
<sequence>MDERRSSVLPDYPESPSEHKPQPKKEPGSEKEITTDNKHAECEYQATNEALLLPPRAHKSTRNKQNQTWRSRSSTIALALTLTVLLGVVIYTLWYSMLATQQITAFRVGMQHTVVDTVGGGGLVAAKQTFNVQFPLPEHVLTIMAQPGDHVKINQPLIRLDATQLNAQVQQAFNDAAAAQAYLNSVSSGAINPVTVAAAQNAYQVANNHYHALVAQTNSPTLRNGNLISPVNGVVVNVLINPGEVFGANEILMTLMDQSSVIVHTQLPLANLQQIHLGAPAQITPSALPNINLKGTVTGIIPQVNPQTDTFQVDVTVAQPQQILLSGMSAFVRVQSQQDAFVIPRIAVLNPDTESTVFVIHNGRAYMQQVHIAGSAPDIIYVDSGLSLNDQIVVLPLNRLHNGQQVTINTVER</sequence>
<dbReference type="PANTHER" id="PTHR30469">
    <property type="entry name" value="MULTIDRUG RESISTANCE PROTEIN MDTA"/>
    <property type="match status" value="1"/>
</dbReference>
<protein>
    <submittedName>
        <fullName evidence="6">RND transporter</fullName>
    </submittedName>
</protein>
<proteinExistence type="inferred from homology"/>
<dbReference type="Gene3D" id="2.40.50.100">
    <property type="match status" value="1"/>
</dbReference>
<dbReference type="Gene3D" id="2.40.30.170">
    <property type="match status" value="1"/>
</dbReference>
<evidence type="ECO:0000259" key="5">
    <source>
        <dbReference type="Pfam" id="PF25989"/>
    </source>
</evidence>
<keyword evidence="3" id="KW-1133">Transmembrane helix</keyword>
<dbReference type="EMBL" id="BIXY01000009">
    <property type="protein sequence ID" value="GCF07390.1"/>
    <property type="molecule type" value="Genomic_DNA"/>
</dbReference>
<dbReference type="InterPro" id="IPR058637">
    <property type="entry name" value="YknX-like_C"/>
</dbReference>
<gene>
    <name evidence="6" type="ORF">KDI_09540</name>
</gene>